<keyword evidence="2" id="KW-1185">Reference proteome</keyword>
<organism evidence="1 2">
    <name type="scientific">Candidatus Sarcina troglodytae</name>
    <dbReference type="NCBI Taxonomy" id="2726954"/>
    <lineage>
        <taxon>Bacteria</taxon>
        <taxon>Bacillati</taxon>
        <taxon>Bacillota</taxon>
        <taxon>Clostridia</taxon>
        <taxon>Eubacteriales</taxon>
        <taxon>Clostridiaceae</taxon>
        <taxon>Sarcina</taxon>
    </lineage>
</organism>
<evidence type="ECO:0000313" key="1">
    <source>
        <dbReference type="EMBL" id="QPJ86673.1"/>
    </source>
</evidence>
<gene>
    <name evidence="1" type="ORF">HH195_11920</name>
</gene>
<keyword evidence="1" id="KW-0067">ATP-binding</keyword>
<accession>A0ACD1BI90</accession>
<keyword evidence="1" id="KW-0614">Plasmid</keyword>
<proteinExistence type="predicted"/>
<geneLocation type="plasmid" evidence="1 2">
    <name>p2</name>
</geneLocation>
<reference evidence="1" key="1">
    <citation type="submission" date="2020-04" db="EMBL/GenBank/DDBJ databases">
        <title>A novel bacterium ('Candidatus Sarcina troglodytae' sp. nov.) linked to a protracted, uniformly lethal epizootic among sanctuary western chimpanzees (Pan troglodytes verus) in Sierra Leone.</title>
        <authorList>
            <person name="Owens L.A."/>
            <person name="Colitti B."/>
            <person name="Hirji I."/>
            <person name="Pizaro A."/>
            <person name="Jaffe J.E."/>
            <person name="Moittie S."/>
            <person name="Bishop-Lilly K.A."/>
            <person name="Estrella L.A."/>
            <person name="Voegtly L.J."/>
            <person name="Kuhn J.H."/>
            <person name="Suen G."/>
            <person name="Deblois C.L."/>
            <person name="Dunn C."/>
            <person name="Juan-Salles C."/>
            <person name="Goldberg T.L."/>
        </authorList>
    </citation>
    <scope>NUCLEOTIDE SEQUENCE</scope>
    <source>
        <strain evidence="1">JB2</strain>
    </source>
</reference>
<protein>
    <submittedName>
        <fullName evidence="1">ATP-binding protein</fullName>
    </submittedName>
</protein>
<dbReference type="Proteomes" id="UP000594603">
    <property type="component" value="Plasmid p2"/>
</dbReference>
<evidence type="ECO:0000313" key="2">
    <source>
        <dbReference type="Proteomes" id="UP000594603"/>
    </source>
</evidence>
<name>A0ACD1BI90_9CLOT</name>
<sequence length="249" mass="29238">MKQAQSQNTTSHALNNTYKCNKCHDTGFIEYDGVWRRCECYELDYAKRLWSNYGVNPKDIKMLKEYEPYNDITRQARDKAIDYIKSFSDIEKHRENNFCLMGQSGAGKTHIITAIGKALLDKKIPVVYMPYLEAIRELKSCSMDLEYYEKLINKYKRARVVIIDDLFKDKIRQGNLIGDLKESDMKHIYPILNYRYLNYLPTLISTECTPQLLIKLDEALAGRILECCGKRFGVVFKNDCNYRLKQFLE</sequence>
<keyword evidence="1" id="KW-0547">Nucleotide-binding</keyword>
<dbReference type="EMBL" id="CP051756">
    <property type="protein sequence ID" value="QPJ86673.1"/>
    <property type="molecule type" value="Genomic_DNA"/>
</dbReference>